<gene>
    <name evidence="14" type="ORF">PPROV_000559200</name>
</gene>
<dbReference type="SMART" id="SM00963">
    <property type="entry name" value="SRP54_N"/>
    <property type="match status" value="1"/>
</dbReference>
<dbReference type="InterPro" id="IPR013822">
    <property type="entry name" value="Signal_recog_particl_SRP54_hlx"/>
</dbReference>
<dbReference type="Pfam" id="PF02978">
    <property type="entry name" value="SRP_SPB"/>
    <property type="match status" value="1"/>
</dbReference>
<evidence type="ECO:0000256" key="7">
    <source>
        <dbReference type="ARBA" id="ARBA00023134"/>
    </source>
</evidence>
<dbReference type="InterPro" id="IPR036891">
    <property type="entry name" value="Signal_recog_part_SRP54_M_sf"/>
</dbReference>
<sequence length="595" mass="64179">MPAPSMLTSMSMSMTMSAPRGAMHSQARVAHSCRGASSCARASAHSSRALSSSSVSVMAMSSCVRQPAVRSSSLGLPLGLGLNSVKSSFLGGSSLRTPHHHNKNKNKSRRSSPLTRAEAFDGLNQSLEKAWQKLKGESAINKENVKEPLRDIRRALLEADVSLPVVRRFVKRVEEKAIGTDVTVGLKPDQQLVKVVSDELIGLMGTEASPLAERGFGTTVVLMAGLQGVGKTTMCGKLASYLQSQGKSVTMVACDVYRPAAVDQLQTLGERVGCPVFSLPDSKDPSDIAKQGVKAARDAKADYVIVDTAGRLAIDEDMMQELRDVRKAVKPDETLLVVDAMTGQEAARVVQSFDESVELTGAILTKLDGDSRGGAALSVYEVSGKPIKFVGVGEKLTDLEQFYPDRMAGRILGMGDVLTLVERTEAAVEEKDAERLMKRMMSNEFDFNDFLEQSKMMAGLGSMSSVMKMLPGMSGITNDQMRETEKNLKRFEAMIASMTEAERTSPDVLVRSPSRRARIARGSGHTENEVSAMVATFGGMRKRMRSLVNMMGGNASAGMTPEEMQEEMMARSSVSPGKVRRRKKKATTAGARGFG</sequence>
<evidence type="ECO:0000256" key="4">
    <source>
        <dbReference type="ARBA" id="ARBA00022741"/>
    </source>
</evidence>
<dbReference type="InterPro" id="IPR027417">
    <property type="entry name" value="P-loop_NTPase"/>
</dbReference>
<feature type="region of interest" description="Disordered" evidence="12">
    <location>
        <begin position="570"/>
        <end position="595"/>
    </location>
</feature>
<dbReference type="EC" id="3.6.5.4" evidence="10"/>
<dbReference type="GO" id="GO:0005786">
    <property type="term" value="C:signal recognition particle, endoplasmic reticulum targeting"/>
    <property type="evidence" value="ECO:0007669"/>
    <property type="project" value="UniProtKB-KW"/>
</dbReference>
<comment type="catalytic activity">
    <reaction evidence="11">
        <text>GTP + H2O = GDP + phosphate + H(+)</text>
        <dbReference type="Rhea" id="RHEA:19669"/>
        <dbReference type="ChEBI" id="CHEBI:15377"/>
        <dbReference type="ChEBI" id="CHEBI:15378"/>
        <dbReference type="ChEBI" id="CHEBI:37565"/>
        <dbReference type="ChEBI" id="CHEBI:43474"/>
        <dbReference type="ChEBI" id="CHEBI:58189"/>
        <dbReference type="EC" id="3.6.5.4"/>
    </reaction>
    <physiologicalReaction direction="left-to-right" evidence="11">
        <dbReference type="Rhea" id="RHEA:19670"/>
    </physiologicalReaction>
</comment>
<dbReference type="PANTHER" id="PTHR11564">
    <property type="entry name" value="SIGNAL RECOGNITION PARTICLE 54K PROTEIN SRP54"/>
    <property type="match status" value="1"/>
</dbReference>
<dbReference type="InterPro" id="IPR003593">
    <property type="entry name" value="AAA+_ATPase"/>
</dbReference>
<dbReference type="InterPro" id="IPR042101">
    <property type="entry name" value="SRP54_N_sf"/>
</dbReference>
<feature type="region of interest" description="Disordered" evidence="12">
    <location>
        <begin position="91"/>
        <end position="115"/>
    </location>
</feature>
<evidence type="ECO:0000256" key="11">
    <source>
        <dbReference type="ARBA" id="ARBA00048157"/>
    </source>
</evidence>
<dbReference type="Gene3D" id="1.10.260.30">
    <property type="entry name" value="Signal recognition particle, SRP54 subunit, M-domain"/>
    <property type="match status" value="1"/>
</dbReference>
<dbReference type="Gene3D" id="3.40.50.300">
    <property type="entry name" value="P-loop containing nucleotide triphosphate hydrolases"/>
    <property type="match status" value="1"/>
</dbReference>
<feature type="compositionally biased region" description="Basic residues" evidence="12">
    <location>
        <begin position="97"/>
        <end position="110"/>
    </location>
</feature>
<feature type="domain" description="SRP54-type proteins GTP-binding" evidence="13">
    <location>
        <begin position="386"/>
        <end position="399"/>
    </location>
</feature>
<evidence type="ECO:0000313" key="14">
    <source>
        <dbReference type="EMBL" id="GHP06848.1"/>
    </source>
</evidence>
<evidence type="ECO:0000259" key="13">
    <source>
        <dbReference type="PROSITE" id="PS00300"/>
    </source>
</evidence>
<organism evidence="14 15">
    <name type="scientific">Pycnococcus provasolii</name>
    <dbReference type="NCBI Taxonomy" id="41880"/>
    <lineage>
        <taxon>Eukaryota</taxon>
        <taxon>Viridiplantae</taxon>
        <taxon>Chlorophyta</taxon>
        <taxon>Pseudoscourfieldiophyceae</taxon>
        <taxon>Pseudoscourfieldiales</taxon>
        <taxon>Pycnococcaceae</taxon>
        <taxon>Pycnococcus</taxon>
    </lineage>
</organism>
<evidence type="ECO:0000256" key="5">
    <source>
        <dbReference type="ARBA" id="ARBA00022801"/>
    </source>
</evidence>
<name>A0A830HJ04_9CHLO</name>
<dbReference type="GO" id="GO:0006614">
    <property type="term" value="P:SRP-dependent cotranslational protein targeting to membrane"/>
    <property type="evidence" value="ECO:0007669"/>
    <property type="project" value="InterPro"/>
</dbReference>
<dbReference type="SUPFAM" id="SSF52540">
    <property type="entry name" value="P-loop containing nucleoside triphosphate hydrolases"/>
    <property type="match status" value="1"/>
</dbReference>
<keyword evidence="6" id="KW-0694">RNA-binding</keyword>
<evidence type="ECO:0000313" key="15">
    <source>
        <dbReference type="Proteomes" id="UP000660262"/>
    </source>
</evidence>
<dbReference type="InterPro" id="IPR004780">
    <property type="entry name" value="SRP"/>
</dbReference>
<keyword evidence="3" id="KW-0963">Cytoplasm</keyword>
<dbReference type="InterPro" id="IPR004125">
    <property type="entry name" value="Signal_recog_particle_SRP54_M"/>
</dbReference>
<evidence type="ECO:0000256" key="8">
    <source>
        <dbReference type="ARBA" id="ARBA00023135"/>
    </source>
</evidence>
<dbReference type="PROSITE" id="PS00300">
    <property type="entry name" value="SRP54"/>
    <property type="match status" value="1"/>
</dbReference>
<evidence type="ECO:0000256" key="10">
    <source>
        <dbReference type="ARBA" id="ARBA00035672"/>
    </source>
</evidence>
<dbReference type="SMART" id="SM00962">
    <property type="entry name" value="SRP54"/>
    <property type="match status" value="1"/>
</dbReference>
<proteinExistence type="inferred from homology"/>
<dbReference type="FunFam" id="3.40.50.300:FF:000022">
    <property type="entry name" value="Signal recognition particle 54 kDa subunit"/>
    <property type="match status" value="1"/>
</dbReference>
<dbReference type="CDD" id="cd18539">
    <property type="entry name" value="SRP_G"/>
    <property type="match status" value="1"/>
</dbReference>
<keyword evidence="15" id="KW-1185">Reference proteome</keyword>
<dbReference type="EMBL" id="BNJQ01000014">
    <property type="protein sequence ID" value="GHP06848.1"/>
    <property type="molecule type" value="Genomic_DNA"/>
</dbReference>
<evidence type="ECO:0000256" key="12">
    <source>
        <dbReference type="SAM" id="MobiDB-lite"/>
    </source>
</evidence>
<dbReference type="InterPro" id="IPR022941">
    <property type="entry name" value="SRP54"/>
</dbReference>
<reference evidence="14" key="1">
    <citation type="submission" date="2020-10" db="EMBL/GenBank/DDBJ databases">
        <title>Unveiling of a novel bifunctional photoreceptor, Dualchrome1, isolated from a cosmopolitan green alga.</title>
        <authorList>
            <person name="Suzuki S."/>
            <person name="Kawachi M."/>
        </authorList>
    </citation>
    <scope>NUCLEOTIDE SEQUENCE</scope>
    <source>
        <strain evidence="14">NIES 2893</strain>
    </source>
</reference>
<dbReference type="GO" id="GO:0005525">
    <property type="term" value="F:GTP binding"/>
    <property type="evidence" value="ECO:0007669"/>
    <property type="project" value="UniProtKB-KW"/>
</dbReference>
<evidence type="ECO:0000256" key="1">
    <source>
        <dbReference type="ARBA" id="ARBA00004496"/>
    </source>
</evidence>
<comment type="caution">
    <text evidence="14">The sequence shown here is derived from an EMBL/GenBank/DDBJ whole genome shotgun (WGS) entry which is preliminary data.</text>
</comment>
<comment type="similarity">
    <text evidence="2">Belongs to the GTP-binding SRP family. SRP54 subfamily.</text>
</comment>
<dbReference type="Pfam" id="PF00448">
    <property type="entry name" value="SRP54"/>
    <property type="match status" value="1"/>
</dbReference>
<protein>
    <recommendedName>
        <fullName evidence="10">signal-recognition-particle GTPase</fullName>
        <ecNumber evidence="10">3.6.5.4</ecNumber>
    </recommendedName>
</protein>
<evidence type="ECO:0000256" key="9">
    <source>
        <dbReference type="ARBA" id="ARBA00023274"/>
    </source>
</evidence>
<keyword evidence="7" id="KW-0342">GTP-binding</keyword>
<keyword evidence="5" id="KW-0378">Hydrolase</keyword>
<dbReference type="NCBIfam" id="TIGR00959">
    <property type="entry name" value="ffh"/>
    <property type="match status" value="1"/>
</dbReference>
<accession>A0A830HJ04</accession>
<evidence type="ECO:0000256" key="6">
    <source>
        <dbReference type="ARBA" id="ARBA00022884"/>
    </source>
</evidence>
<dbReference type="SMART" id="SM00382">
    <property type="entry name" value="AAA"/>
    <property type="match status" value="1"/>
</dbReference>
<dbReference type="GO" id="GO:0003924">
    <property type="term" value="F:GTPase activity"/>
    <property type="evidence" value="ECO:0007669"/>
    <property type="project" value="InterPro"/>
</dbReference>
<dbReference type="SUPFAM" id="SSF47446">
    <property type="entry name" value="Signal peptide-binding domain"/>
    <property type="match status" value="1"/>
</dbReference>
<evidence type="ECO:0000256" key="2">
    <source>
        <dbReference type="ARBA" id="ARBA00005450"/>
    </source>
</evidence>
<dbReference type="OrthoDB" id="1727884at2759"/>
<evidence type="ECO:0000256" key="3">
    <source>
        <dbReference type="ARBA" id="ARBA00022490"/>
    </source>
</evidence>
<dbReference type="Proteomes" id="UP000660262">
    <property type="component" value="Unassembled WGS sequence"/>
</dbReference>
<keyword evidence="4" id="KW-0547">Nucleotide-binding</keyword>
<dbReference type="PANTHER" id="PTHR11564:SF5">
    <property type="entry name" value="SIGNAL RECOGNITION PARTICLE SUBUNIT SRP54"/>
    <property type="match status" value="1"/>
</dbReference>
<dbReference type="Pfam" id="PF02881">
    <property type="entry name" value="SRP54_N"/>
    <property type="match status" value="1"/>
</dbReference>
<dbReference type="Gene3D" id="1.20.120.140">
    <property type="entry name" value="Signal recognition particle SRP54, nucleotide-binding domain"/>
    <property type="match status" value="1"/>
</dbReference>
<keyword evidence="9" id="KW-0687">Ribonucleoprotein</keyword>
<dbReference type="SUPFAM" id="SSF47364">
    <property type="entry name" value="Domain of the SRP/SRP receptor G-proteins"/>
    <property type="match status" value="1"/>
</dbReference>
<dbReference type="AlphaFoldDB" id="A0A830HJ04"/>
<dbReference type="InterPro" id="IPR036225">
    <property type="entry name" value="SRP/SRP_N"/>
</dbReference>
<dbReference type="GO" id="GO:0008312">
    <property type="term" value="F:7S RNA binding"/>
    <property type="evidence" value="ECO:0007669"/>
    <property type="project" value="InterPro"/>
</dbReference>
<dbReference type="InterPro" id="IPR000897">
    <property type="entry name" value="SRP54_GTPase_dom"/>
</dbReference>
<keyword evidence="8" id="KW-0733">Signal recognition particle</keyword>
<dbReference type="HAMAP" id="MF_00306">
    <property type="entry name" value="SRP54"/>
    <property type="match status" value="1"/>
</dbReference>
<comment type="subcellular location">
    <subcellularLocation>
        <location evidence="1">Cytoplasm</location>
    </subcellularLocation>
</comment>